<feature type="transmembrane region" description="Helical" evidence="1">
    <location>
        <begin position="522"/>
        <end position="552"/>
    </location>
</feature>
<feature type="transmembrane region" description="Helical" evidence="1">
    <location>
        <begin position="674"/>
        <end position="692"/>
    </location>
</feature>
<feature type="transmembrane region" description="Helical" evidence="1">
    <location>
        <begin position="429"/>
        <end position="462"/>
    </location>
</feature>
<feature type="transmembrane region" description="Helical" evidence="1">
    <location>
        <begin position="163"/>
        <end position="184"/>
    </location>
</feature>
<dbReference type="AlphaFoldDB" id="A0A0G0HDF6"/>
<keyword evidence="1" id="KW-1133">Transmembrane helix</keyword>
<evidence type="ECO:0000313" key="3">
    <source>
        <dbReference type="Proteomes" id="UP000034344"/>
    </source>
</evidence>
<feature type="transmembrane region" description="Helical" evidence="1">
    <location>
        <begin position="332"/>
        <end position="351"/>
    </location>
</feature>
<feature type="transmembrane region" description="Helical" evidence="1">
    <location>
        <begin position="76"/>
        <end position="96"/>
    </location>
</feature>
<feature type="transmembrane region" description="Helical" evidence="1">
    <location>
        <begin position="191"/>
        <end position="207"/>
    </location>
</feature>
<name>A0A0G0HDF6_9BACT</name>
<feature type="transmembrane region" description="Helical" evidence="1">
    <location>
        <begin position="50"/>
        <end position="70"/>
    </location>
</feature>
<feature type="transmembrane region" description="Helical" evidence="1">
    <location>
        <begin position="558"/>
        <end position="575"/>
    </location>
</feature>
<feature type="transmembrane region" description="Helical" evidence="1">
    <location>
        <begin position="302"/>
        <end position="320"/>
    </location>
</feature>
<comment type="caution">
    <text evidence="2">The sequence shown here is derived from an EMBL/GenBank/DDBJ whole genome shotgun (WGS) entry which is preliminary data.</text>
</comment>
<feature type="transmembrane region" description="Helical" evidence="1">
    <location>
        <begin position="498"/>
        <end position="515"/>
    </location>
</feature>
<dbReference type="STRING" id="1618480.US11_C0002G0035"/>
<keyword evidence="1" id="KW-0812">Transmembrane</keyword>
<sequence>MIVVLYTIILLLFSIYSYSLIDVNITFFNHKYWTAFRNVMVDLGYNQRELSSFIYVVFIITLFGFFIYFIRNHEKFSPIKLALITGFLLLFSYPFLSHDLFNYIFDAKIVTAYHQNPYLMRPQDFPFDPWLRFMHWTHRTYPYGPSFLIITLLPSLIAGGKFILNFIFFKSLFVLLYITAVYFLNKINRRLAVFFAVHPLVIIEGLVNTHNDFLAVSIGLIGISLLLNSKYTILSRLILLLSAGIKYLTLPIIFLKQKSGSWNKLIFLSFILIMGYVSLTLEIHPWYMLNFLVFIPFFYKEISIFNFFSLGLLLSQYFIIRYGVINQEWQMTVTNILVFIFFSLNVFFLFIKNNLLDKKSKSFTLTLIIILIVAAIVRFHGLEKTAFFVNDQGRDLLVLLQMAASKKPVLIGPATSLAADLGNIYFGPFYYYFLFPFFLLNNSAMFMTMIIPFFSFLSLFLLTKIKEPHAWKKIFSLIFIGSSWYVIYYSRFLWNLNLGVWLSLILFSIFFIWSDRILKNPVLILVFGLFSGAIWQIHYGTLFLYAAFVFLMVKWRNIILYVLGILISFLPFVLFDLRHNNVLWRNFVSLLSQFNPFASTAKVQMGAILSKVFDYYIFPFNVLPSAIKSILITIIFFSILWVLIRKKSLMNDFLFWCFIIFPLTYFVFKRDFDYYLLCFAVWFYMGLSILLYEIFQINKITRIIVLSLIYLFFVINLVYYFSLPKNMFSLNRQEILAGAISFYHNKWFNDERKKGNKIDYENLVVIDVYPHADDVRGLEFILKSKYNLQLSKQKGRKFFVCYYDFCKTEIRVYNGETKTFILLPDGKKINFDDFFQIYGEDKNLKAYAYR</sequence>
<protein>
    <recommendedName>
        <fullName evidence="4">Glycosyltransferase RgtA/B/C/D-like domain-containing protein</fullName>
    </recommendedName>
</protein>
<feature type="transmembrane region" description="Helical" evidence="1">
    <location>
        <begin position="363"/>
        <end position="381"/>
    </location>
</feature>
<dbReference type="Proteomes" id="UP000034344">
    <property type="component" value="Unassembled WGS sequence"/>
</dbReference>
<evidence type="ECO:0008006" key="4">
    <source>
        <dbReference type="Google" id="ProtNLM"/>
    </source>
</evidence>
<feature type="transmembrane region" description="Helical" evidence="1">
    <location>
        <begin position="6"/>
        <end position="29"/>
    </location>
</feature>
<feature type="transmembrane region" description="Helical" evidence="1">
    <location>
        <begin position="649"/>
        <end position="668"/>
    </location>
</feature>
<feature type="transmembrane region" description="Helical" evidence="1">
    <location>
        <begin position="615"/>
        <end position="642"/>
    </location>
</feature>
<keyword evidence="1" id="KW-0472">Membrane</keyword>
<evidence type="ECO:0000256" key="1">
    <source>
        <dbReference type="SAM" id="Phobius"/>
    </source>
</evidence>
<organism evidence="2 3">
    <name type="scientific">Candidatus Roizmanbacteria bacterium GW2011_GWA2_36_23</name>
    <dbReference type="NCBI Taxonomy" id="1618480"/>
    <lineage>
        <taxon>Bacteria</taxon>
        <taxon>Candidatus Roizmaniibacteriota</taxon>
    </lineage>
</organism>
<feature type="transmembrane region" description="Helical" evidence="1">
    <location>
        <begin position="261"/>
        <end position="281"/>
    </location>
</feature>
<proteinExistence type="predicted"/>
<dbReference type="Pfam" id="PF26314">
    <property type="entry name" value="MptA_B_family"/>
    <property type="match status" value="1"/>
</dbReference>
<accession>A0A0G0HDF6</accession>
<gene>
    <name evidence="2" type="ORF">US11_C0002G0035</name>
</gene>
<evidence type="ECO:0000313" key="2">
    <source>
        <dbReference type="EMBL" id="KKQ01976.1"/>
    </source>
</evidence>
<reference evidence="2 3" key="1">
    <citation type="journal article" date="2015" name="Nature">
        <title>rRNA introns, odd ribosomes, and small enigmatic genomes across a large radiation of phyla.</title>
        <authorList>
            <person name="Brown C.T."/>
            <person name="Hug L.A."/>
            <person name="Thomas B.C."/>
            <person name="Sharon I."/>
            <person name="Castelle C.J."/>
            <person name="Singh A."/>
            <person name="Wilkins M.J."/>
            <person name="Williams K.H."/>
            <person name="Banfield J.F."/>
        </authorList>
    </citation>
    <scope>NUCLEOTIDE SEQUENCE [LARGE SCALE GENOMIC DNA]</scope>
</reference>
<dbReference type="EMBL" id="LBRS01000002">
    <property type="protein sequence ID" value="KKQ01976.1"/>
    <property type="molecule type" value="Genomic_DNA"/>
</dbReference>
<feature type="transmembrane region" description="Helical" evidence="1">
    <location>
        <begin position="704"/>
        <end position="723"/>
    </location>
</feature>
<feature type="transmembrane region" description="Helical" evidence="1">
    <location>
        <begin position="237"/>
        <end position="255"/>
    </location>
</feature>